<dbReference type="RefSeq" id="WP_042534981.1">
    <property type="nucleotide sequence ID" value="NZ_JBHSFT010000050.1"/>
</dbReference>
<dbReference type="Pfam" id="PF17384">
    <property type="entry name" value="DUF150_C"/>
    <property type="match status" value="1"/>
</dbReference>
<evidence type="ECO:0000256" key="3">
    <source>
        <dbReference type="HAMAP-Rule" id="MF_01077"/>
    </source>
</evidence>
<feature type="domain" description="Ribosome maturation factor RimP N-terminal" evidence="4">
    <location>
        <begin position="19"/>
        <end position="91"/>
    </location>
</feature>
<protein>
    <recommendedName>
        <fullName evidence="3">Ribosome maturation factor RimP</fullName>
    </recommendedName>
</protein>
<keyword evidence="7" id="KW-1185">Reference proteome</keyword>
<evidence type="ECO:0000313" key="7">
    <source>
        <dbReference type="Proteomes" id="UP001595988"/>
    </source>
</evidence>
<comment type="caution">
    <text evidence="6">The sequence shown here is derived from an EMBL/GenBank/DDBJ whole genome shotgun (WGS) entry which is preliminary data.</text>
</comment>
<dbReference type="InterPro" id="IPR028989">
    <property type="entry name" value="RimP_N"/>
</dbReference>
<dbReference type="NCBIfam" id="NF000928">
    <property type="entry name" value="PRK00092.1-2"/>
    <property type="match status" value="1"/>
</dbReference>
<comment type="function">
    <text evidence="3">Required for maturation of 30S ribosomal subunits.</text>
</comment>
<dbReference type="InterPro" id="IPR028998">
    <property type="entry name" value="RimP_C"/>
</dbReference>
<sequence length="163" mass="18646">MVKGGLHLSSKIIEITTELVHPILEEKNLELVDIEYVKEGKNWFLRVYIDKEGGIDIVECGEVSEQLSEKLDKADPIKEAYFLEVSSPGVEKPLKTLDDFKKNIGNNVFVKLYEKIDGEKTYEGILQNVENDTLSIEYKIKTRKKIVEIPYDKVAKARLAVLF</sequence>
<dbReference type="SUPFAM" id="SSF74942">
    <property type="entry name" value="YhbC-like, C-terminal domain"/>
    <property type="match status" value="1"/>
</dbReference>
<dbReference type="InterPro" id="IPR003728">
    <property type="entry name" value="Ribosome_maturation_RimP"/>
</dbReference>
<evidence type="ECO:0000256" key="2">
    <source>
        <dbReference type="ARBA" id="ARBA00022517"/>
    </source>
</evidence>
<dbReference type="HAMAP" id="MF_01077">
    <property type="entry name" value="RimP"/>
    <property type="match status" value="1"/>
</dbReference>
<dbReference type="Gene3D" id="3.30.300.70">
    <property type="entry name" value="RimP-like superfamily, N-terminal"/>
    <property type="match status" value="1"/>
</dbReference>
<reference evidence="7" key="1">
    <citation type="journal article" date="2019" name="Int. J. Syst. Evol. Microbiol.">
        <title>The Global Catalogue of Microorganisms (GCM) 10K type strain sequencing project: providing services to taxonomists for standard genome sequencing and annotation.</title>
        <authorList>
            <consortium name="The Broad Institute Genomics Platform"/>
            <consortium name="The Broad Institute Genome Sequencing Center for Infectious Disease"/>
            <person name="Wu L."/>
            <person name="Ma J."/>
        </authorList>
    </citation>
    <scope>NUCLEOTIDE SEQUENCE [LARGE SCALE GENOMIC DNA]</scope>
    <source>
        <strain evidence="7">CCUG 37257</strain>
    </source>
</reference>
<name>A0ABV9K3U6_9BACI</name>
<dbReference type="EMBL" id="JBHSFT010000050">
    <property type="protein sequence ID" value="MFC4664744.1"/>
    <property type="molecule type" value="Genomic_DNA"/>
</dbReference>
<evidence type="ECO:0000313" key="6">
    <source>
        <dbReference type="EMBL" id="MFC4664744.1"/>
    </source>
</evidence>
<comment type="subcellular location">
    <subcellularLocation>
        <location evidence="3">Cytoplasm</location>
    </subcellularLocation>
</comment>
<dbReference type="InterPro" id="IPR036847">
    <property type="entry name" value="RimP_C_sf"/>
</dbReference>
<dbReference type="PANTHER" id="PTHR33867">
    <property type="entry name" value="RIBOSOME MATURATION FACTOR RIMP"/>
    <property type="match status" value="1"/>
</dbReference>
<feature type="domain" description="Ribosome maturation factor RimP C-terminal" evidence="5">
    <location>
        <begin position="94"/>
        <end position="162"/>
    </location>
</feature>
<evidence type="ECO:0000259" key="5">
    <source>
        <dbReference type="Pfam" id="PF17384"/>
    </source>
</evidence>
<organism evidence="6 7">
    <name type="scientific">Oceanobacillus aidingensis</name>
    <dbReference type="NCBI Taxonomy" id="645964"/>
    <lineage>
        <taxon>Bacteria</taxon>
        <taxon>Bacillati</taxon>
        <taxon>Bacillota</taxon>
        <taxon>Bacilli</taxon>
        <taxon>Bacillales</taxon>
        <taxon>Bacillaceae</taxon>
        <taxon>Oceanobacillus</taxon>
    </lineage>
</organism>
<dbReference type="Gene3D" id="2.30.30.180">
    <property type="entry name" value="Ribosome maturation factor RimP, C-terminal domain"/>
    <property type="match status" value="1"/>
</dbReference>
<dbReference type="SUPFAM" id="SSF75420">
    <property type="entry name" value="YhbC-like, N-terminal domain"/>
    <property type="match status" value="1"/>
</dbReference>
<dbReference type="CDD" id="cd01734">
    <property type="entry name" value="YlxS_C"/>
    <property type="match status" value="1"/>
</dbReference>
<evidence type="ECO:0000259" key="4">
    <source>
        <dbReference type="Pfam" id="PF02576"/>
    </source>
</evidence>
<dbReference type="InterPro" id="IPR035956">
    <property type="entry name" value="RimP_N_sf"/>
</dbReference>
<accession>A0ABV9K3U6</accession>
<keyword evidence="2 3" id="KW-0690">Ribosome biogenesis</keyword>
<comment type="similarity">
    <text evidence="3">Belongs to the RimP family.</text>
</comment>
<dbReference type="Proteomes" id="UP001595988">
    <property type="component" value="Unassembled WGS sequence"/>
</dbReference>
<evidence type="ECO:0000256" key="1">
    <source>
        <dbReference type="ARBA" id="ARBA00022490"/>
    </source>
</evidence>
<keyword evidence="1 3" id="KW-0963">Cytoplasm</keyword>
<dbReference type="Pfam" id="PF02576">
    <property type="entry name" value="RimP_N"/>
    <property type="match status" value="1"/>
</dbReference>
<gene>
    <name evidence="3 6" type="primary">rimP</name>
    <name evidence="6" type="ORF">ACFO3P_21425</name>
</gene>
<dbReference type="PANTHER" id="PTHR33867:SF1">
    <property type="entry name" value="RIBOSOME MATURATION FACTOR RIMP"/>
    <property type="match status" value="1"/>
</dbReference>
<proteinExistence type="inferred from homology"/>